<evidence type="ECO:0000313" key="2">
    <source>
        <dbReference type="Proteomes" id="UP000812961"/>
    </source>
</evidence>
<dbReference type="SUPFAM" id="SSF53955">
    <property type="entry name" value="Lysozyme-like"/>
    <property type="match status" value="1"/>
</dbReference>
<gene>
    <name evidence="1" type="ORF">K1Y79_09585</name>
</gene>
<sequence length="222" mass="25076">MNITSEQLKAIMPGATTTNIQQYLPYLNQEMPVYQINTPARSSAFLAHLAHESGQFSVVTENLNYRADRLLKVFPKYFPDMAVAQAYAGKPDRIANRVYGNRMGNGDESSGDGWRFRGRGLIQLTGRKTYSDCSKALTGDRKTFLDAPDLLTTPQYAVASACWFWTVYKGLNQVADEPDAWSTTYRGKVYNKFQWLTIKINGGLNGYDDRQEFWQQAKAVIA</sequence>
<evidence type="ECO:0000313" key="1">
    <source>
        <dbReference type="EMBL" id="MBW8684583.1"/>
    </source>
</evidence>
<comment type="caution">
    <text evidence="1">The sequence shown here is derived from an EMBL/GenBank/DDBJ whole genome shotgun (WGS) entry which is preliminary data.</text>
</comment>
<protein>
    <recommendedName>
        <fullName evidence="3">Chitinase</fullName>
    </recommendedName>
</protein>
<dbReference type="Proteomes" id="UP000812961">
    <property type="component" value="Unassembled WGS sequence"/>
</dbReference>
<dbReference type="RefSeq" id="WP_220249801.1">
    <property type="nucleotide sequence ID" value="NZ_JAICCF010000002.1"/>
</dbReference>
<dbReference type="PANTHER" id="PTHR34408:SF1">
    <property type="entry name" value="GLYCOSYL HYDROLASE FAMILY 19 DOMAIN-CONTAINING PROTEIN HI_1415"/>
    <property type="match status" value="1"/>
</dbReference>
<dbReference type="InterPro" id="IPR052354">
    <property type="entry name" value="Cell_Wall_Dynamics_Protein"/>
</dbReference>
<dbReference type="EMBL" id="JAICCF010000002">
    <property type="protein sequence ID" value="MBW8684583.1"/>
    <property type="molecule type" value="Genomic_DNA"/>
</dbReference>
<proteinExistence type="predicted"/>
<dbReference type="PANTHER" id="PTHR34408">
    <property type="entry name" value="FAMILY PROTEIN, PUTATIVE-RELATED"/>
    <property type="match status" value="1"/>
</dbReference>
<dbReference type="InterPro" id="IPR023346">
    <property type="entry name" value="Lysozyme-like_dom_sf"/>
</dbReference>
<organism evidence="1 2">
    <name type="scientific">Chitinophaga rhizophila</name>
    <dbReference type="NCBI Taxonomy" id="2866212"/>
    <lineage>
        <taxon>Bacteria</taxon>
        <taxon>Pseudomonadati</taxon>
        <taxon>Bacteroidota</taxon>
        <taxon>Chitinophagia</taxon>
        <taxon>Chitinophagales</taxon>
        <taxon>Chitinophagaceae</taxon>
        <taxon>Chitinophaga</taxon>
    </lineage>
</organism>
<keyword evidence="2" id="KW-1185">Reference proteome</keyword>
<reference evidence="1 2" key="1">
    <citation type="submission" date="2021-08" db="EMBL/GenBank/DDBJ databases">
        <title>The genome sequence of Chitinophaga sp. B61.</title>
        <authorList>
            <person name="Zhang X."/>
        </authorList>
    </citation>
    <scope>NUCLEOTIDE SEQUENCE [LARGE SCALE GENOMIC DNA]</scope>
    <source>
        <strain evidence="1 2">B61</strain>
    </source>
</reference>
<evidence type="ECO:0008006" key="3">
    <source>
        <dbReference type="Google" id="ProtNLM"/>
    </source>
</evidence>
<name>A0ABS7GDK6_9BACT</name>
<accession>A0ABS7GDK6</accession>
<dbReference type="Gene3D" id="1.10.530.10">
    <property type="match status" value="1"/>
</dbReference>